<dbReference type="InterPro" id="IPR014284">
    <property type="entry name" value="RNA_pol_sigma-70_dom"/>
</dbReference>
<dbReference type="GO" id="GO:0003677">
    <property type="term" value="F:DNA binding"/>
    <property type="evidence" value="ECO:0007669"/>
    <property type="project" value="InterPro"/>
</dbReference>
<evidence type="ECO:0000313" key="8">
    <source>
        <dbReference type="Proteomes" id="UP000253383"/>
    </source>
</evidence>
<dbReference type="NCBIfam" id="TIGR02985">
    <property type="entry name" value="Sig70_bacteroi1"/>
    <property type="match status" value="1"/>
</dbReference>
<dbReference type="EMBL" id="QOWE01000002">
    <property type="protein sequence ID" value="RCR71265.1"/>
    <property type="molecule type" value="Genomic_DNA"/>
</dbReference>
<dbReference type="InterPro" id="IPR039425">
    <property type="entry name" value="RNA_pol_sigma-70-like"/>
</dbReference>
<reference evidence="7 8" key="1">
    <citation type="submission" date="2018-07" db="EMBL/GenBank/DDBJ databases">
        <title>Genome analysis of Larkinella rosea.</title>
        <authorList>
            <person name="Zhou Z."/>
            <person name="Wang G."/>
        </authorList>
    </citation>
    <scope>NUCLEOTIDE SEQUENCE [LARGE SCALE GENOMIC DNA]</scope>
    <source>
        <strain evidence="8">zzj9</strain>
    </source>
</reference>
<dbReference type="PANTHER" id="PTHR43133:SF46">
    <property type="entry name" value="RNA POLYMERASE SIGMA-70 FACTOR ECF SUBFAMILY"/>
    <property type="match status" value="1"/>
</dbReference>
<dbReference type="RefSeq" id="WP_114404499.1">
    <property type="nucleotide sequence ID" value="NZ_QOWE01000002.1"/>
</dbReference>
<dbReference type="InterPro" id="IPR013325">
    <property type="entry name" value="RNA_pol_sigma_r2"/>
</dbReference>
<dbReference type="SUPFAM" id="SSF88946">
    <property type="entry name" value="Sigma2 domain of RNA polymerase sigma factors"/>
    <property type="match status" value="1"/>
</dbReference>
<dbReference type="Gene3D" id="1.10.1740.10">
    <property type="match status" value="1"/>
</dbReference>
<keyword evidence="3" id="KW-0731">Sigma factor</keyword>
<dbReference type="InterPro" id="IPR014327">
    <property type="entry name" value="RNA_pol_sigma70_bacteroid"/>
</dbReference>
<proteinExistence type="inferred from homology"/>
<dbReference type="NCBIfam" id="TIGR02937">
    <property type="entry name" value="sigma70-ECF"/>
    <property type="match status" value="1"/>
</dbReference>
<dbReference type="PANTHER" id="PTHR43133">
    <property type="entry name" value="RNA POLYMERASE ECF-TYPE SIGMA FACTO"/>
    <property type="match status" value="1"/>
</dbReference>
<dbReference type="Pfam" id="PF04542">
    <property type="entry name" value="Sigma70_r2"/>
    <property type="match status" value="1"/>
</dbReference>
<sequence length="195" mass="22903">MSRWSSPDSAIESEWLQALKTGDRNAFTQLYDFYWQRLFTVAYNYTRSRETAQELVQEVFMSLWVKREELVVRTNLESYLYGAIRFRLYDLLDKQKSASLYADYAAYTQTATEETTEQQLAFEETTALIQQQIDAFPVTTRQVFLLSRFEGLSVAQIAEKMHLSPKAIEYHITKALRLLRLHLTDLCLLLLCMRL</sequence>
<dbReference type="OrthoDB" id="1524077at2"/>
<gene>
    <name evidence="7" type="ORF">DUE52_03190</name>
</gene>
<feature type="domain" description="RNA polymerase sigma factor 70 region 4 type 2" evidence="6">
    <location>
        <begin position="128"/>
        <end position="179"/>
    </location>
</feature>
<dbReference type="InterPro" id="IPR013324">
    <property type="entry name" value="RNA_pol_sigma_r3/r4-like"/>
</dbReference>
<evidence type="ECO:0000259" key="5">
    <source>
        <dbReference type="Pfam" id="PF04542"/>
    </source>
</evidence>
<comment type="caution">
    <text evidence="7">The sequence shown here is derived from an EMBL/GenBank/DDBJ whole genome shotgun (WGS) entry which is preliminary data.</text>
</comment>
<dbReference type="InterPro" id="IPR013249">
    <property type="entry name" value="RNA_pol_sigma70_r4_t2"/>
</dbReference>
<dbReference type="InterPro" id="IPR036388">
    <property type="entry name" value="WH-like_DNA-bd_sf"/>
</dbReference>
<evidence type="ECO:0000313" key="7">
    <source>
        <dbReference type="EMBL" id="RCR71265.1"/>
    </source>
</evidence>
<accession>A0A368JV75</accession>
<evidence type="ECO:0000256" key="4">
    <source>
        <dbReference type="ARBA" id="ARBA00023163"/>
    </source>
</evidence>
<evidence type="ECO:0000259" key="6">
    <source>
        <dbReference type="Pfam" id="PF08281"/>
    </source>
</evidence>
<feature type="domain" description="RNA polymerase sigma-70 region 2" evidence="5">
    <location>
        <begin position="34"/>
        <end position="96"/>
    </location>
</feature>
<protein>
    <submittedName>
        <fullName evidence="7">RNA polymerase sigma-70 factor</fullName>
    </submittedName>
</protein>
<keyword evidence="8" id="KW-1185">Reference proteome</keyword>
<dbReference type="GO" id="GO:0016987">
    <property type="term" value="F:sigma factor activity"/>
    <property type="evidence" value="ECO:0007669"/>
    <property type="project" value="UniProtKB-KW"/>
</dbReference>
<dbReference type="Gene3D" id="1.10.10.10">
    <property type="entry name" value="Winged helix-like DNA-binding domain superfamily/Winged helix DNA-binding domain"/>
    <property type="match status" value="1"/>
</dbReference>
<dbReference type="Pfam" id="PF08281">
    <property type="entry name" value="Sigma70_r4_2"/>
    <property type="match status" value="1"/>
</dbReference>
<evidence type="ECO:0000256" key="3">
    <source>
        <dbReference type="ARBA" id="ARBA00023082"/>
    </source>
</evidence>
<organism evidence="7 8">
    <name type="scientific">Larkinella punicea</name>
    <dbReference type="NCBI Taxonomy" id="2315727"/>
    <lineage>
        <taxon>Bacteria</taxon>
        <taxon>Pseudomonadati</taxon>
        <taxon>Bacteroidota</taxon>
        <taxon>Cytophagia</taxon>
        <taxon>Cytophagales</taxon>
        <taxon>Spirosomataceae</taxon>
        <taxon>Larkinella</taxon>
    </lineage>
</organism>
<dbReference type="AlphaFoldDB" id="A0A368JV75"/>
<comment type="similarity">
    <text evidence="1">Belongs to the sigma-70 factor family. ECF subfamily.</text>
</comment>
<keyword evidence="4" id="KW-0804">Transcription</keyword>
<keyword evidence="2" id="KW-0805">Transcription regulation</keyword>
<name>A0A368JV75_9BACT</name>
<dbReference type="SUPFAM" id="SSF88659">
    <property type="entry name" value="Sigma3 and sigma4 domains of RNA polymerase sigma factors"/>
    <property type="match status" value="1"/>
</dbReference>
<evidence type="ECO:0000256" key="2">
    <source>
        <dbReference type="ARBA" id="ARBA00023015"/>
    </source>
</evidence>
<dbReference type="Proteomes" id="UP000253383">
    <property type="component" value="Unassembled WGS sequence"/>
</dbReference>
<dbReference type="InterPro" id="IPR007627">
    <property type="entry name" value="RNA_pol_sigma70_r2"/>
</dbReference>
<evidence type="ECO:0000256" key="1">
    <source>
        <dbReference type="ARBA" id="ARBA00010641"/>
    </source>
</evidence>
<dbReference type="GO" id="GO:0006352">
    <property type="term" value="P:DNA-templated transcription initiation"/>
    <property type="evidence" value="ECO:0007669"/>
    <property type="project" value="InterPro"/>
</dbReference>